<dbReference type="EMBL" id="JBFNXR010000017">
    <property type="protein sequence ID" value="MEW9854098.1"/>
    <property type="molecule type" value="Genomic_DNA"/>
</dbReference>
<dbReference type="Proteomes" id="UP001556118">
    <property type="component" value="Unassembled WGS sequence"/>
</dbReference>
<evidence type="ECO:0000313" key="3">
    <source>
        <dbReference type="Proteomes" id="UP001556118"/>
    </source>
</evidence>
<feature type="compositionally biased region" description="Polar residues" evidence="1">
    <location>
        <begin position="80"/>
        <end position="92"/>
    </location>
</feature>
<reference evidence="2 3" key="1">
    <citation type="submission" date="2024-06" db="EMBL/GenBank/DDBJ databases">
        <title>Novosphingobium rhizovicinus M1R2S20.</title>
        <authorList>
            <person name="Sun J.-Q."/>
        </authorList>
    </citation>
    <scope>NUCLEOTIDE SEQUENCE [LARGE SCALE GENOMIC DNA]</scope>
    <source>
        <strain evidence="2 3">M1R2S20</strain>
    </source>
</reference>
<feature type="region of interest" description="Disordered" evidence="1">
    <location>
        <begin position="1"/>
        <end position="92"/>
    </location>
</feature>
<evidence type="ECO:0000313" key="2">
    <source>
        <dbReference type="EMBL" id="MEW9854098.1"/>
    </source>
</evidence>
<keyword evidence="3" id="KW-1185">Reference proteome</keyword>
<protein>
    <submittedName>
        <fullName evidence="2">Uncharacterized protein</fullName>
    </submittedName>
</protein>
<evidence type="ECO:0000256" key="1">
    <source>
        <dbReference type="SAM" id="MobiDB-lite"/>
    </source>
</evidence>
<organism evidence="2 3">
    <name type="scientific">Novosphingobium rhizovicinum</name>
    <dbReference type="NCBI Taxonomy" id="3228928"/>
    <lineage>
        <taxon>Bacteria</taxon>
        <taxon>Pseudomonadati</taxon>
        <taxon>Pseudomonadota</taxon>
        <taxon>Alphaproteobacteria</taxon>
        <taxon>Sphingomonadales</taxon>
        <taxon>Sphingomonadaceae</taxon>
        <taxon>Novosphingobium</taxon>
    </lineage>
</organism>
<comment type="caution">
    <text evidence="2">The sequence shown here is derived from an EMBL/GenBank/DDBJ whole genome shotgun (WGS) entry which is preliminary data.</text>
</comment>
<name>A0ABV3R863_9SPHN</name>
<dbReference type="RefSeq" id="WP_367769087.1">
    <property type="nucleotide sequence ID" value="NZ_JBFNXR010000017.1"/>
</dbReference>
<gene>
    <name evidence="2" type="ORF">ABUH87_02730</name>
</gene>
<feature type="compositionally biased region" description="Basic and acidic residues" evidence="1">
    <location>
        <begin position="49"/>
        <end position="60"/>
    </location>
</feature>
<sequence>MSDNDGKFPLQASGAGRPKGRNDGVGTPVTHGRSESESHGGAYPNPHQGQDKPTKDKDFHGGQSDAAYHGTGQLGEDNVEGQTNLNSATKSG</sequence>
<proteinExistence type="predicted"/>
<accession>A0ABV3R863</accession>